<gene>
    <name evidence="5" type="ORF">FHS18_005861</name>
</gene>
<dbReference type="Pfam" id="PF08241">
    <property type="entry name" value="Methyltransf_11"/>
    <property type="match status" value="1"/>
</dbReference>
<comment type="caution">
    <text evidence="5">The sequence shown here is derived from an EMBL/GenBank/DDBJ whole genome shotgun (WGS) entry which is preliminary data.</text>
</comment>
<evidence type="ECO:0000256" key="3">
    <source>
        <dbReference type="ARBA" id="ARBA00022679"/>
    </source>
</evidence>
<evidence type="ECO:0000313" key="5">
    <source>
        <dbReference type="EMBL" id="MBB3113748.1"/>
    </source>
</evidence>
<keyword evidence="3" id="KW-0808">Transferase</keyword>
<dbReference type="InterPro" id="IPR013216">
    <property type="entry name" value="Methyltransf_11"/>
</dbReference>
<evidence type="ECO:0000256" key="1">
    <source>
        <dbReference type="ARBA" id="ARBA00008361"/>
    </source>
</evidence>
<proteinExistence type="inferred from homology"/>
<dbReference type="SUPFAM" id="SSF53335">
    <property type="entry name" value="S-adenosyl-L-methionine-dependent methyltransferases"/>
    <property type="match status" value="1"/>
</dbReference>
<dbReference type="PANTHER" id="PTHR44942:SF4">
    <property type="entry name" value="METHYLTRANSFERASE TYPE 11 DOMAIN-CONTAINING PROTEIN"/>
    <property type="match status" value="1"/>
</dbReference>
<dbReference type="GO" id="GO:0032259">
    <property type="term" value="P:methylation"/>
    <property type="evidence" value="ECO:0007669"/>
    <property type="project" value="UniProtKB-KW"/>
</dbReference>
<evidence type="ECO:0000313" key="6">
    <source>
        <dbReference type="Proteomes" id="UP000570361"/>
    </source>
</evidence>
<dbReference type="Gene3D" id="3.40.50.150">
    <property type="entry name" value="Vaccinia Virus protein VP39"/>
    <property type="match status" value="1"/>
</dbReference>
<dbReference type="InterPro" id="IPR051052">
    <property type="entry name" value="Diverse_substrate_MTase"/>
</dbReference>
<dbReference type="EMBL" id="JACHXK010000021">
    <property type="protein sequence ID" value="MBB3113748.1"/>
    <property type="molecule type" value="Genomic_DNA"/>
</dbReference>
<dbReference type="InterPro" id="IPR029063">
    <property type="entry name" value="SAM-dependent_MTases_sf"/>
</dbReference>
<feature type="domain" description="Methyltransferase type 11" evidence="4">
    <location>
        <begin position="50"/>
        <end position="144"/>
    </location>
</feature>
<evidence type="ECO:0000259" key="4">
    <source>
        <dbReference type="Pfam" id="PF08241"/>
    </source>
</evidence>
<dbReference type="PANTHER" id="PTHR44942">
    <property type="entry name" value="METHYLTRANSF_11 DOMAIN-CONTAINING PROTEIN"/>
    <property type="match status" value="1"/>
</dbReference>
<sequence length="259" mass="29562">MEQDAKKKELVIEQFTRSRAEYVSSVSHATGDDLDLSVAWLQPDQHWKALDIATGGGHVAKKLSPLVRTVVAADLTRAMLETARAFIQPDCNNVEFIVSDAEDLPFLDRTFDLVTCRIAAHHFPNPQQFVWEAARVLKPGGCFLLIDNVVPDNEAIDRFVNRIELLRDESHVRCCSVSEWKRWMSQAGFAISNDRLRKKSFDYPTWVRRTTRSEQQVQDVTAYIQAGQEDLQAYIGLKTNNGEIQQITIDEWMVLAIRE</sequence>
<dbReference type="RefSeq" id="WP_343060724.1">
    <property type="nucleotide sequence ID" value="NZ_JACHXK010000021.1"/>
</dbReference>
<organism evidence="5 6">
    <name type="scientific">Paenibacillus phyllosphaerae</name>
    <dbReference type="NCBI Taxonomy" id="274593"/>
    <lineage>
        <taxon>Bacteria</taxon>
        <taxon>Bacillati</taxon>
        <taxon>Bacillota</taxon>
        <taxon>Bacilli</taxon>
        <taxon>Bacillales</taxon>
        <taxon>Paenibacillaceae</taxon>
        <taxon>Paenibacillus</taxon>
    </lineage>
</organism>
<evidence type="ECO:0000256" key="2">
    <source>
        <dbReference type="ARBA" id="ARBA00022603"/>
    </source>
</evidence>
<dbReference type="Proteomes" id="UP000570361">
    <property type="component" value="Unassembled WGS sequence"/>
</dbReference>
<keyword evidence="2 5" id="KW-0489">Methyltransferase</keyword>
<accession>A0A7W5B3H8</accession>
<comment type="similarity">
    <text evidence="1">Belongs to the methyltransferase superfamily.</text>
</comment>
<keyword evidence="5" id="KW-0830">Ubiquinone</keyword>
<keyword evidence="6" id="KW-1185">Reference proteome</keyword>
<dbReference type="GO" id="GO:0008757">
    <property type="term" value="F:S-adenosylmethionine-dependent methyltransferase activity"/>
    <property type="evidence" value="ECO:0007669"/>
    <property type="project" value="InterPro"/>
</dbReference>
<name>A0A7W5B3H8_9BACL</name>
<dbReference type="CDD" id="cd02440">
    <property type="entry name" value="AdoMet_MTases"/>
    <property type="match status" value="1"/>
</dbReference>
<dbReference type="AlphaFoldDB" id="A0A7W5B3H8"/>
<reference evidence="5 6" key="1">
    <citation type="submission" date="2020-08" db="EMBL/GenBank/DDBJ databases">
        <title>Genomic Encyclopedia of Type Strains, Phase III (KMG-III): the genomes of soil and plant-associated and newly described type strains.</title>
        <authorList>
            <person name="Whitman W."/>
        </authorList>
    </citation>
    <scope>NUCLEOTIDE SEQUENCE [LARGE SCALE GENOMIC DNA]</scope>
    <source>
        <strain evidence="5 6">CECT 5862</strain>
    </source>
</reference>
<protein>
    <submittedName>
        <fullName evidence="5">Ubiquinone/menaquinone biosynthesis C-methylase UbiE</fullName>
    </submittedName>
</protein>